<reference evidence="2" key="1">
    <citation type="submission" date="2020-07" db="EMBL/GenBank/DDBJ databases">
        <title>Multicomponent nature underlies the extraordinary mechanical properties of spider dragline silk.</title>
        <authorList>
            <person name="Kono N."/>
            <person name="Nakamura H."/>
            <person name="Mori M."/>
            <person name="Yoshida Y."/>
            <person name="Ohtoshi R."/>
            <person name="Malay A.D."/>
            <person name="Moran D.A.P."/>
            <person name="Tomita M."/>
            <person name="Numata K."/>
            <person name="Arakawa K."/>
        </authorList>
    </citation>
    <scope>NUCLEOTIDE SEQUENCE</scope>
</reference>
<feature type="region of interest" description="Disordered" evidence="1">
    <location>
        <begin position="1"/>
        <end position="23"/>
    </location>
</feature>
<feature type="region of interest" description="Disordered" evidence="1">
    <location>
        <begin position="32"/>
        <end position="51"/>
    </location>
</feature>
<evidence type="ECO:0000256" key="1">
    <source>
        <dbReference type="SAM" id="MobiDB-lite"/>
    </source>
</evidence>
<dbReference type="EMBL" id="BMAO01029765">
    <property type="protein sequence ID" value="GFR33900.1"/>
    <property type="molecule type" value="Genomic_DNA"/>
</dbReference>
<evidence type="ECO:0000313" key="3">
    <source>
        <dbReference type="Proteomes" id="UP000887116"/>
    </source>
</evidence>
<accession>A0A8X6JG43</accession>
<organism evidence="2 3">
    <name type="scientific">Trichonephila clavata</name>
    <name type="common">Joro spider</name>
    <name type="synonym">Nephila clavata</name>
    <dbReference type="NCBI Taxonomy" id="2740835"/>
    <lineage>
        <taxon>Eukaryota</taxon>
        <taxon>Metazoa</taxon>
        <taxon>Ecdysozoa</taxon>
        <taxon>Arthropoda</taxon>
        <taxon>Chelicerata</taxon>
        <taxon>Arachnida</taxon>
        <taxon>Araneae</taxon>
        <taxon>Araneomorphae</taxon>
        <taxon>Entelegynae</taxon>
        <taxon>Araneoidea</taxon>
        <taxon>Nephilidae</taxon>
        <taxon>Trichonephila</taxon>
    </lineage>
</organism>
<comment type="caution">
    <text evidence="2">The sequence shown here is derived from an EMBL/GenBank/DDBJ whole genome shotgun (WGS) entry which is preliminary data.</text>
</comment>
<protein>
    <submittedName>
        <fullName evidence="2">Uncharacterized protein</fullName>
    </submittedName>
</protein>
<sequence>MVDRPRSSDESTPESFTSHQLKRFDPQKFYGGSVSSLGSRTQVQDSKTSTKSDLDYDTLCLLLQHFSPSPSRLPRTCA</sequence>
<proteinExistence type="predicted"/>
<feature type="compositionally biased region" description="Polar residues" evidence="1">
    <location>
        <begin position="33"/>
        <end position="47"/>
    </location>
</feature>
<dbReference type="Proteomes" id="UP000887116">
    <property type="component" value="Unassembled WGS sequence"/>
</dbReference>
<dbReference type="AlphaFoldDB" id="A0A8X6JG43"/>
<keyword evidence="3" id="KW-1185">Reference proteome</keyword>
<name>A0A8X6JG43_TRICU</name>
<evidence type="ECO:0000313" key="2">
    <source>
        <dbReference type="EMBL" id="GFR33900.1"/>
    </source>
</evidence>
<gene>
    <name evidence="2" type="ORF">TNCT_387051</name>
</gene>